<dbReference type="SFLD" id="SFLDG01082">
    <property type="entry name" value="B12-binding_domain_containing"/>
    <property type="match status" value="1"/>
</dbReference>
<feature type="binding site" evidence="6">
    <location>
        <position position="301"/>
    </location>
    <ligand>
        <name>[4Fe-4S] cluster</name>
        <dbReference type="ChEBI" id="CHEBI:49883"/>
        <note>4Fe-4S-S-AdoMet</note>
    </ligand>
</feature>
<dbReference type="Pfam" id="PF08497">
    <property type="entry name" value="Radical_SAM_N"/>
    <property type="match status" value="1"/>
</dbReference>
<comment type="similarity">
    <text evidence="6">Belongs to the UPF0313 family.</text>
</comment>
<dbReference type="InterPro" id="IPR022946">
    <property type="entry name" value="UPF0313"/>
</dbReference>
<feature type="binding site" evidence="6">
    <location>
        <position position="308"/>
    </location>
    <ligand>
        <name>[4Fe-4S] cluster</name>
        <dbReference type="ChEBI" id="CHEBI:49883"/>
        <note>4Fe-4S-S-AdoMet</note>
    </ligand>
</feature>
<dbReference type="InterPro" id="IPR023404">
    <property type="entry name" value="rSAM_horseshoe"/>
</dbReference>
<dbReference type="InterPro" id="IPR013704">
    <property type="entry name" value="UPF0313_N"/>
</dbReference>
<dbReference type="GO" id="GO:0051539">
    <property type="term" value="F:4 iron, 4 sulfur cluster binding"/>
    <property type="evidence" value="ECO:0007669"/>
    <property type="project" value="UniProtKB-KW"/>
</dbReference>
<keyword evidence="1 6" id="KW-0004">4Fe-4S</keyword>
<dbReference type="PROSITE" id="PS01278">
    <property type="entry name" value="MTTASE_RADICAL"/>
    <property type="match status" value="1"/>
</dbReference>
<dbReference type="SFLD" id="SFLDG01069">
    <property type="entry name" value="UPF0313"/>
    <property type="match status" value="1"/>
</dbReference>
<name>E4TIH6_CALNY</name>
<dbReference type="InterPro" id="IPR058240">
    <property type="entry name" value="rSAM_sf"/>
</dbReference>
<reference evidence="8 9" key="2">
    <citation type="journal article" date="2011" name="Stand. Genomic Sci.">
        <title>Complete genome sequence of Calditerrivibrio nitroreducens type strain (Yu37-1).</title>
        <authorList>
            <person name="Pitluck S."/>
            <person name="Sikorski J."/>
            <person name="Zeytun A."/>
            <person name="Lapidus A."/>
            <person name="Nolan M."/>
            <person name="Lucas S."/>
            <person name="Hammon N."/>
            <person name="Deshpande S."/>
            <person name="Cheng J.F."/>
            <person name="Tapia R."/>
            <person name="Han C."/>
            <person name="Goodwin L."/>
            <person name="Liolios K."/>
            <person name="Pagani I."/>
            <person name="Ivanova N."/>
            <person name="Mavromatis K."/>
            <person name="Pati A."/>
            <person name="Chen A."/>
            <person name="Palaniappan K."/>
            <person name="Hauser L."/>
            <person name="Chang Y.J."/>
            <person name="Jeffries C.D."/>
            <person name="Detter J.C."/>
            <person name="Brambilla E."/>
            <person name="Djao O.D."/>
            <person name="Rohde M."/>
            <person name="Spring S."/>
            <person name="Goker M."/>
            <person name="Woyke T."/>
            <person name="Bristow J."/>
            <person name="Eisen J.A."/>
            <person name="Markowitz V."/>
            <person name="Hugenholtz P."/>
            <person name="Kyrpides N.C."/>
            <person name="Klenk H.P."/>
            <person name="Land M."/>
        </authorList>
    </citation>
    <scope>NUCLEOTIDE SEQUENCE [LARGE SCALE GENOMIC DNA]</scope>
    <source>
        <strain evidence="9">DSM 19672 / NBRC 101217 / Yu37-1</strain>
    </source>
</reference>
<dbReference type="GO" id="GO:0003824">
    <property type="term" value="F:catalytic activity"/>
    <property type="evidence" value="ECO:0007669"/>
    <property type="project" value="InterPro"/>
</dbReference>
<dbReference type="NCBIfam" id="TIGR03904">
    <property type="entry name" value="SAM_YgiQ"/>
    <property type="match status" value="1"/>
</dbReference>
<proteinExistence type="inferred from homology"/>
<keyword evidence="3 6" id="KW-0479">Metal-binding</keyword>
<sequence>MFLPINQKDLKKLGINQLDIIFVTGDCYIDSPYCGVALLGKYLYKNGFTVGIVSQPRLDTDEDIMKLGTPRLFWGVTAGSVDSMVANYTPLRKKRKEDDFTPGGINNKRPDRATIAYVNLIKRYDRFKKPIIIGGIEASLRRVAHYDYWDDKIRKSILFDSKADILVYGMGEITLLELTKRLANNEDFRDIRGICYIDKTPKEDFILLPSFDEVSSDKDRFIDMFNLFYENNDPITAKGLCQKHIDRFLIHNPPQRILTQKELDEIYELEFEHDIPPELKKLGKVKALDTIKFSITINRGCYGECNFCAITVHQGATVVSRSKRSIINEIKKISKLKNFDGIIRDIGGPTANMYEIECTKKLKSGKCKDKRCLFPNPCKSLKIDHSPLISLLEEIRRVPSIKKAFVASGIRYDMVLNDKENGGRYLEDLIVHHTSGQLKIAPEHIDPNLLRLMGKPPLSDLKRFIEDFYKICRKNRLKYFLTYYFIAAHPGCGTKEMEKLKNYISENIRIKPEQVQIFTPLPSTYSSVVYWTEKDPFTGEKVFVEKDLRKKKLQKEIITV</sequence>
<evidence type="ECO:0000256" key="5">
    <source>
        <dbReference type="ARBA" id="ARBA00023014"/>
    </source>
</evidence>
<evidence type="ECO:0000256" key="6">
    <source>
        <dbReference type="HAMAP-Rule" id="MF_01251"/>
    </source>
</evidence>
<evidence type="ECO:0000313" key="8">
    <source>
        <dbReference type="EMBL" id="ADR19024.1"/>
    </source>
</evidence>
<dbReference type="InterPro" id="IPR020612">
    <property type="entry name" value="Methylthiotransferase_CS"/>
</dbReference>
<dbReference type="InterPro" id="IPR007197">
    <property type="entry name" value="rSAM"/>
</dbReference>
<dbReference type="SFLD" id="SFLDS00029">
    <property type="entry name" value="Radical_SAM"/>
    <property type="match status" value="1"/>
</dbReference>
<gene>
    <name evidence="8" type="ordered locus">Calni_1113</name>
</gene>
<dbReference type="eggNOG" id="COG1032">
    <property type="taxonomic scope" value="Bacteria"/>
</dbReference>
<dbReference type="GO" id="GO:0005506">
    <property type="term" value="F:iron ion binding"/>
    <property type="evidence" value="ECO:0007669"/>
    <property type="project" value="UniProtKB-UniRule"/>
</dbReference>
<dbReference type="HOGENOM" id="CLU_018288_2_0_0"/>
<evidence type="ECO:0000256" key="1">
    <source>
        <dbReference type="ARBA" id="ARBA00022485"/>
    </source>
</evidence>
<reference key="1">
    <citation type="submission" date="2010-11" db="EMBL/GenBank/DDBJ databases">
        <title>The complete genome of chromosome of Calditerrivibrio nitroreducens DSM 19672.</title>
        <authorList>
            <consortium name="US DOE Joint Genome Institute (JGI-PGF)"/>
            <person name="Lucas S."/>
            <person name="Copeland A."/>
            <person name="Lapidus A."/>
            <person name="Bruce D."/>
            <person name="Goodwin L."/>
            <person name="Pitluck S."/>
            <person name="Kyrpides N."/>
            <person name="Mavromatis K."/>
            <person name="Ivanova N."/>
            <person name="Mikhailova N."/>
            <person name="Zeytun A."/>
            <person name="Brettin T."/>
            <person name="Detter J.C."/>
            <person name="Tapia R."/>
            <person name="Han C."/>
            <person name="Land M."/>
            <person name="Hauser L."/>
            <person name="Markowitz V."/>
            <person name="Cheng J.-F."/>
            <person name="Hugenholtz P."/>
            <person name="Woyke T."/>
            <person name="Wu D."/>
            <person name="Spring S."/>
            <person name="Schroeder M."/>
            <person name="Brambilla E."/>
            <person name="Klenk H.-P."/>
            <person name="Eisen J.A."/>
        </authorList>
    </citation>
    <scope>NUCLEOTIDE SEQUENCE [LARGE SCALE GENOMIC DNA]</scope>
    <source>
        <strain>DSM 19672</strain>
    </source>
</reference>
<dbReference type="SUPFAM" id="SSF102114">
    <property type="entry name" value="Radical SAM enzymes"/>
    <property type="match status" value="1"/>
</dbReference>
<dbReference type="InterPro" id="IPR006638">
    <property type="entry name" value="Elp3/MiaA/NifB-like_rSAM"/>
</dbReference>
<dbReference type="STRING" id="768670.Calni_1113"/>
<evidence type="ECO:0000256" key="3">
    <source>
        <dbReference type="ARBA" id="ARBA00022723"/>
    </source>
</evidence>
<dbReference type="Gene3D" id="3.80.30.20">
    <property type="entry name" value="tm_1862 like domain"/>
    <property type="match status" value="1"/>
</dbReference>
<dbReference type="PANTHER" id="PTHR32331:SF0">
    <property type="entry name" value="UPF0313 PROTEIN YGIQ"/>
    <property type="match status" value="1"/>
</dbReference>
<feature type="binding site" evidence="6">
    <location>
        <position position="305"/>
    </location>
    <ligand>
        <name>[4Fe-4S] cluster</name>
        <dbReference type="ChEBI" id="CHEBI:49883"/>
        <note>4Fe-4S-S-AdoMet</note>
    </ligand>
</feature>
<dbReference type="KEGG" id="cni:Calni_1113"/>
<organism evidence="8 9">
    <name type="scientific">Calditerrivibrio nitroreducens (strain DSM 19672 / NBRC 101217 / Yu37-1)</name>
    <dbReference type="NCBI Taxonomy" id="768670"/>
    <lineage>
        <taxon>Bacteria</taxon>
        <taxon>Pseudomonadati</taxon>
        <taxon>Deferribacterota</taxon>
        <taxon>Deferribacteres</taxon>
        <taxon>Deferribacterales</taxon>
        <taxon>Calditerrivibrionaceae</taxon>
    </lineage>
</organism>
<keyword evidence="4 6" id="KW-0408">Iron</keyword>
<evidence type="ECO:0000256" key="2">
    <source>
        <dbReference type="ARBA" id="ARBA00022691"/>
    </source>
</evidence>
<dbReference type="OrthoDB" id="9803479at2"/>
<evidence type="ECO:0000313" key="9">
    <source>
        <dbReference type="Proteomes" id="UP000007039"/>
    </source>
</evidence>
<comment type="cofactor">
    <cofactor evidence="6">
        <name>[4Fe-4S] cluster</name>
        <dbReference type="ChEBI" id="CHEBI:49883"/>
    </cofactor>
    <text evidence="6">Binds 1 [4Fe-4S] cluster. The cluster is coordinated with 3 cysteines and an exchangeable S-adenosyl-L-methionine.</text>
</comment>
<feature type="domain" description="Radical SAM core" evidence="7">
    <location>
        <begin position="287"/>
        <end position="560"/>
    </location>
</feature>
<dbReference type="PROSITE" id="PS51918">
    <property type="entry name" value="RADICAL_SAM"/>
    <property type="match status" value="1"/>
</dbReference>
<evidence type="ECO:0000256" key="4">
    <source>
        <dbReference type="ARBA" id="ARBA00023004"/>
    </source>
</evidence>
<evidence type="ECO:0000259" key="7">
    <source>
        <dbReference type="PROSITE" id="PS51918"/>
    </source>
</evidence>
<dbReference type="HAMAP" id="MF_01251">
    <property type="entry name" value="UPF0313"/>
    <property type="match status" value="1"/>
</dbReference>
<keyword evidence="5 6" id="KW-0411">Iron-sulfur</keyword>
<keyword evidence="2 6" id="KW-0949">S-adenosyl-L-methionine</keyword>
<dbReference type="EMBL" id="CP002347">
    <property type="protein sequence ID" value="ADR19024.1"/>
    <property type="molecule type" value="Genomic_DNA"/>
</dbReference>
<accession>E4TIH6</accession>
<dbReference type="SMART" id="SM00729">
    <property type="entry name" value="Elp3"/>
    <property type="match status" value="1"/>
</dbReference>
<protein>
    <submittedName>
        <fullName evidence="8">Radical SAM domain protein</fullName>
    </submittedName>
</protein>
<dbReference type="AlphaFoldDB" id="E4TIH6"/>
<keyword evidence="9" id="KW-1185">Reference proteome</keyword>
<dbReference type="Proteomes" id="UP000007039">
    <property type="component" value="Chromosome"/>
</dbReference>
<dbReference type="PANTHER" id="PTHR32331">
    <property type="entry name" value="UPF0313 PROTEIN YGIQ"/>
    <property type="match status" value="1"/>
</dbReference>